<evidence type="ECO:0000313" key="6">
    <source>
        <dbReference type="EMBL" id="ADI48596.1"/>
    </source>
</evidence>
<dbReference type="GO" id="GO:0016846">
    <property type="term" value="F:carbon-sulfur lyase activity"/>
    <property type="evidence" value="ECO:0007669"/>
    <property type="project" value="TreeGrafter"/>
</dbReference>
<feature type="modified residue" description="N6-(pyridoxal phosphate)lysine" evidence="3">
    <location>
        <position position="226"/>
    </location>
</feature>
<comment type="similarity">
    <text evidence="4">Belongs to the trans-sulfuration enzymes family.</text>
</comment>
<keyword evidence="2 3" id="KW-0663">Pyridoxal phosphate</keyword>
<dbReference type="GO" id="GO:0009086">
    <property type="term" value="P:methionine biosynthetic process"/>
    <property type="evidence" value="ECO:0007669"/>
    <property type="project" value="UniProtKB-ARBA"/>
</dbReference>
<dbReference type="InterPro" id="IPR015422">
    <property type="entry name" value="PyrdxlP-dep_Trfase_small"/>
</dbReference>
<dbReference type="Pfam" id="PF01053">
    <property type="entry name" value="Cys_Met_Meta_PP"/>
    <property type="match status" value="1"/>
</dbReference>
<accession>D9I7M2</accession>
<reference evidence="6" key="1">
    <citation type="submission" date="2010-04" db="EMBL/GenBank/DDBJ databases">
        <authorList>
            <person name="Li H.X."/>
            <person name="Huang Y.L."/>
            <person name="Zhou S.N."/>
        </authorList>
    </citation>
    <scope>NUCLEOTIDE SEQUENCE</scope>
</reference>
<dbReference type="Gene3D" id="3.40.640.10">
    <property type="entry name" value="Type I PLP-dependent aspartate aminotransferase-like (Major domain)"/>
    <property type="match status" value="1"/>
</dbReference>
<proteinExistence type="inferred from homology"/>
<organism evidence="6">
    <name type="scientific">uncultured bacterium fss6</name>
    <dbReference type="NCBI Taxonomy" id="795751"/>
    <lineage>
        <taxon>Bacteria</taxon>
        <taxon>environmental samples</taxon>
    </lineage>
</organism>
<evidence type="ECO:0000256" key="1">
    <source>
        <dbReference type="ARBA" id="ARBA00001933"/>
    </source>
</evidence>
<sequence length="426" mass="46024">MQSDAQQRGDILPMRTNNKDKSQWQPATVTIHGGKRRDEHGALVAPLYQTATFSFTNTAQGSARFAGEEEGYIYSRLGNPTVTELEERVAALEGFSAAAAAATGMGAVSASMLAFVEQGDHVLVSDAIYGCSFALFSHLFTKFGITVDFVDMADLAKTRAAMRSNTKLVFLESPVNPHLKVIDIQAIADIAHEVNARLVVDNTFMTPLLQQPRKQGADLVLHSATKYLNGHGDVVAGIVCGSEEDIELIKLTTLKDMGATMSPHDAWLILRGLKTLDVRMERHCANAVKVAEYLRDKDLVKTIYFPGFADHPAQALMDTQMHGAGAVIAFELHGDINTARQLLDSLQLITIAVSLGDAETLIQHPTSMTHSPYTPEARAAAGISDTLIRISVGLEAVEDIIADLEQAFAACANSQITTTGEQVRYG</sequence>
<dbReference type="Gene3D" id="3.90.1150.10">
    <property type="entry name" value="Aspartate Aminotransferase, domain 1"/>
    <property type="match status" value="1"/>
</dbReference>
<dbReference type="PANTHER" id="PTHR11808">
    <property type="entry name" value="TRANS-SULFURATION ENZYME FAMILY MEMBER"/>
    <property type="match status" value="1"/>
</dbReference>
<dbReference type="GO" id="GO:0019346">
    <property type="term" value="P:transsulfuration"/>
    <property type="evidence" value="ECO:0007669"/>
    <property type="project" value="InterPro"/>
</dbReference>
<evidence type="ECO:0000256" key="3">
    <source>
        <dbReference type="PIRSR" id="PIRSR001434-2"/>
    </source>
</evidence>
<evidence type="ECO:0000256" key="2">
    <source>
        <dbReference type="ARBA" id="ARBA00022898"/>
    </source>
</evidence>
<dbReference type="PANTHER" id="PTHR11808:SF80">
    <property type="entry name" value="CYSTATHIONINE GAMMA-LYASE"/>
    <property type="match status" value="1"/>
</dbReference>
<dbReference type="GO" id="GO:0030170">
    <property type="term" value="F:pyridoxal phosphate binding"/>
    <property type="evidence" value="ECO:0007669"/>
    <property type="project" value="InterPro"/>
</dbReference>
<dbReference type="InterPro" id="IPR054542">
    <property type="entry name" value="Cys_met_metab_PP"/>
</dbReference>
<dbReference type="FunFam" id="3.90.1150.10:FF:000033">
    <property type="entry name" value="Cystathionine gamma-synthase"/>
    <property type="match status" value="1"/>
</dbReference>
<dbReference type="SUPFAM" id="SSF53383">
    <property type="entry name" value="PLP-dependent transferases"/>
    <property type="match status" value="1"/>
</dbReference>
<reference evidence="6" key="2">
    <citation type="journal article" date="2011" name="World J. Microbiol. Biotechnol.">
        <title>Identification and characterization of a novel methionine ?-lyase gene from deep-sea sediment metagenomic library.</title>
        <authorList>
            <person name="Li H."/>
            <person name="Huang Y."/>
            <person name="Zhang J."/>
            <person name="Du J."/>
            <person name="Tan H."/>
            <person name="Lu Y."/>
            <person name="Zhou S."/>
        </authorList>
    </citation>
    <scope>NUCLEOTIDE SEQUENCE</scope>
</reference>
<dbReference type="InterPro" id="IPR000277">
    <property type="entry name" value="Cys/Met-Metab_PyrdxlP-dep_enz"/>
</dbReference>
<dbReference type="FunFam" id="3.40.640.10:FF:000046">
    <property type="entry name" value="Cystathionine gamma-lyase"/>
    <property type="match status" value="1"/>
</dbReference>
<dbReference type="GO" id="GO:0005737">
    <property type="term" value="C:cytoplasm"/>
    <property type="evidence" value="ECO:0007669"/>
    <property type="project" value="TreeGrafter"/>
</dbReference>
<dbReference type="AlphaFoldDB" id="D9I7M2"/>
<name>D9I7M2_9BACT</name>
<dbReference type="EMBL" id="HM116539">
    <property type="protein sequence ID" value="ADI48596.1"/>
    <property type="molecule type" value="Genomic_DNA"/>
</dbReference>
<comment type="cofactor">
    <cofactor evidence="1 4">
        <name>pyridoxal 5'-phosphate</name>
        <dbReference type="ChEBI" id="CHEBI:597326"/>
    </cofactor>
</comment>
<dbReference type="CDD" id="cd00614">
    <property type="entry name" value="CGS_like"/>
    <property type="match status" value="1"/>
</dbReference>
<dbReference type="InterPro" id="IPR015421">
    <property type="entry name" value="PyrdxlP-dep_Trfase_major"/>
</dbReference>
<protein>
    <submittedName>
        <fullName evidence="6">Methionine gamma-lyase</fullName>
    </submittedName>
</protein>
<feature type="region of interest" description="Disordered" evidence="5">
    <location>
        <begin position="1"/>
        <end position="24"/>
    </location>
</feature>
<evidence type="ECO:0000256" key="4">
    <source>
        <dbReference type="RuleBase" id="RU362118"/>
    </source>
</evidence>
<keyword evidence="6" id="KW-0456">Lyase</keyword>
<dbReference type="InterPro" id="IPR015424">
    <property type="entry name" value="PyrdxlP-dep_Trfase"/>
</dbReference>
<dbReference type="PIRSF" id="PIRSF001434">
    <property type="entry name" value="CGS"/>
    <property type="match status" value="1"/>
</dbReference>
<dbReference type="PROSITE" id="PS00868">
    <property type="entry name" value="CYS_MET_METAB_PP"/>
    <property type="match status" value="1"/>
</dbReference>
<evidence type="ECO:0000256" key="5">
    <source>
        <dbReference type="SAM" id="MobiDB-lite"/>
    </source>
</evidence>